<dbReference type="HOGENOM" id="CLU_846568_0_0_9"/>
<dbReference type="InterPro" id="IPR051200">
    <property type="entry name" value="Host-pathogen_enzymatic-act"/>
</dbReference>
<feature type="disulfide bond" evidence="3">
    <location>
        <begin position="48"/>
        <end position="319"/>
    </location>
</feature>
<evidence type="ECO:0000313" key="2">
    <source>
        <dbReference type="Proteomes" id="UP000002217"/>
    </source>
</evidence>
<dbReference type="PANTHER" id="PTHR47197:SF3">
    <property type="entry name" value="DIHYDRO-HEME D1 DEHYDROGENASE"/>
    <property type="match status" value="1"/>
</dbReference>
<dbReference type="EvolutionaryTrace" id="C8VX32"/>
<dbReference type="InterPro" id="IPR015943">
    <property type="entry name" value="WD40/YVTN_repeat-like_dom_sf"/>
</dbReference>
<dbReference type="AlphaFoldDB" id="C8VX32"/>
<name>C8VX32_DESAS</name>
<reference evidence="3" key="2">
    <citation type="submission" date="2011-10" db="PDB data bank">
        <title>The crystal structure of a functionally unknown protein (Dtox_1751) from Desulfotomaculum acetoxidans DSM 771.</title>
        <authorList>
            <person name="Tan K."/>
            <person name="Bigelow L."/>
            <person name="Bearden J."/>
            <person name="Joachimiak A."/>
        </authorList>
    </citation>
    <scope>X-RAY CRYSTALLOGRAPHY (2.99 ANGSTROMS)</scope>
    <scope>DISULFIDE BONDS</scope>
</reference>
<reference evidence="1 2" key="1">
    <citation type="journal article" date="2009" name="Stand. Genomic Sci.">
        <title>Complete genome sequence of Desulfotomaculum acetoxidans type strain (5575).</title>
        <authorList>
            <person name="Spring S."/>
            <person name="Lapidus A."/>
            <person name="Schroder M."/>
            <person name="Gleim D."/>
            <person name="Sims D."/>
            <person name="Meincke L."/>
            <person name="Glavina Del Rio T."/>
            <person name="Tice H."/>
            <person name="Copeland A."/>
            <person name="Cheng J.F."/>
            <person name="Lucas S."/>
            <person name="Chen F."/>
            <person name="Nolan M."/>
            <person name="Bruce D."/>
            <person name="Goodwin L."/>
            <person name="Pitluck S."/>
            <person name="Ivanova N."/>
            <person name="Mavromatis K."/>
            <person name="Mikhailova N."/>
            <person name="Pati A."/>
            <person name="Chen A."/>
            <person name="Palaniappan K."/>
            <person name="Land M."/>
            <person name="Hauser L."/>
            <person name="Chang Y.J."/>
            <person name="Jeffries C.D."/>
            <person name="Chain P."/>
            <person name="Saunders E."/>
            <person name="Brettin T."/>
            <person name="Detter J.C."/>
            <person name="Goker M."/>
            <person name="Bristow J."/>
            <person name="Eisen J.A."/>
            <person name="Markowitz V."/>
            <person name="Hugenholtz P."/>
            <person name="Kyrpides N.C."/>
            <person name="Klenk H.P."/>
            <person name="Han C."/>
        </authorList>
    </citation>
    <scope>NUCLEOTIDE SEQUENCE [LARGE SCALE GENOMIC DNA]</scope>
    <source>
        <strain evidence="2">ATCC 49208 / DSM 771 / VKM B-1644</strain>
    </source>
</reference>
<dbReference type="STRING" id="485916.Dtox_1751"/>
<keyword evidence="2" id="KW-1185">Reference proteome</keyword>
<evidence type="ECO:0000313" key="1">
    <source>
        <dbReference type="EMBL" id="ACV62608.1"/>
    </source>
</evidence>
<gene>
    <name evidence="1" type="ordered locus">Dtox_1751</name>
</gene>
<dbReference type="Proteomes" id="UP000002217">
    <property type="component" value="Chromosome"/>
</dbReference>
<dbReference type="SUPFAM" id="SSF50969">
    <property type="entry name" value="YVTN repeat-like/Quinoprotein amine dehydrogenase"/>
    <property type="match status" value="1"/>
</dbReference>
<dbReference type="KEGG" id="dae:Dtox_1751"/>
<evidence type="ECO:0007829" key="3">
    <source>
        <dbReference type="PDB" id="3U4Y"/>
    </source>
</evidence>
<dbReference type="RefSeq" id="WP_015757319.1">
    <property type="nucleotide sequence ID" value="NC_013216.1"/>
</dbReference>
<accession>C8VX32</accession>
<dbReference type="InterPro" id="IPR019405">
    <property type="entry name" value="Lactonase_7-beta_prop"/>
</dbReference>
<dbReference type="PANTHER" id="PTHR47197">
    <property type="entry name" value="PROTEIN NIRF"/>
    <property type="match status" value="1"/>
</dbReference>
<dbReference type="EMBL" id="CP001720">
    <property type="protein sequence ID" value="ACV62608.1"/>
    <property type="molecule type" value="Genomic_DNA"/>
</dbReference>
<dbReference type="PDBsum" id="3U4Y"/>
<dbReference type="Gene3D" id="2.130.10.10">
    <property type="entry name" value="YVTN repeat-like/Quinoprotein amine dehydrogenase"/>
    <property type="match status" value="1"/>
</dbReference>
<organism evidence="1 2">
    <name type="scientific">Desulfofarcimen acetoxidans (strain ATCC 49208 / DSM 771 / KCTC 5769 / VKM B-1644 / 5575)</name>
    <name type="common">Desulfotomaculum acetoxidans</name>
    <dbReference type="NCBI Taxonomy" id="485916"/>
    <lineage>
        <taxon>Bacteria</taxon>
        <taxon>Bacillati</taxon>
        <taxon>Bacillota</taxon>
        <taxon>Clostridia</taxon>
        <taxon>Eubacteriales</taxon>
        <taxon>Peptococcaceae</taxon>
        <taxon>Desulfofarcimen</taxon>
    </lineage>
</organism>
<dbReference type="SMR" id="C8VX32"/>
<sequence>MFQTTSNFGIVVEQHLRRISFFSTDTLEILNQITLGYDFVDTAITSDCSNVVVTSDFCQTLVQIETQLEPPKVVAIQEGQSSMADVDITPDDQFAVTVTGLNHPFNMQSYSFLKNKFISTIPIPYDAVGIAISPNGNGLILIDRSSANTVRRFKIDADGVLFDTGQEFISGGTRPFNITFTPDGNFAFVANLIGNSIGILETQNPENITLLNAVGTNNLPGTIVVSRDGSTVYVLTESTVDVFNFNQLSGTLSFVKSFGHGLLIDPRPLFGANQMALNKTETKLFISANISRELKVFTISGKVVGYVAGIEANGGIAICHPDKHNRLK</sequence>
<keyword evidence="3" id="KW-0002">3D-structure</keyword>
<dbReference type="eggNOG" id="COG3391">
    <property type="taxonomic scope" value="Bacteria"/>
</dbReference>
<dbReference type="Pfam" id="PF10282">
    <property type="entry name" value="Lactonase"/>
    <property type="match status" value="1"/>
</dbReference>
<dbReference type="InterPro" id="IPR011044">
    <property type="entry name" value="Quino_amine_DH_bsu"/>
</dbReference>
<proteinExistence type="evidence at protein level"/>
<dbReference type="OrthoDB" id="9790815at2"/>
<protein>
    <submittedName>
        <fullName evidence="1">Uncharacterized protein</fullName>
    </submittedName>
</protein>
<dbReference type="PDB" id="3U4Y">
    <property type="method" value="X-ray"/>
    <property type="resolution" value="2.99 A"/>
    <property type="chains" value="A/B=1-328"/>
</dbReference>